<dbReference type="AlphaFoldDB" id="A0A9N9I9I9"/>
<dbReference type="EMBL" id="CAJVPS010028442">
    <property type="protein sequence ID" value="CAG8726375.1"/>
    <property type="molecule type" value="Genomic_DNA"/>
</dbReference>
<sequence>MARITLSTYFCSVSRMDCYFGEMVFQKNGLRESEQQPTVPCTTLPAGAQTSTGQILIRQSLMRSWYYPSDYIGHNVE</sequence>
<comment type="caution">
    <text evidence="1">The sequence shown here is derived from an EMBL/GenBank/DDBJ whole genome shotgun (WGS) entry which is preliminary data.</text>
</comment>
<organism evidence="1 2">
    <name type="scientific">Ambispora leptoticha</name>
    <dbReference type="NCBI Taxonomy" id="144679"/>
    <lineage>
        <taxon>Eukaryota</taxon>
        <taxon>Fungi</taxon>
        <taxon>Fungi incertae sedis</taxon>
        <taxon>Mucoromycota</taxon>
        <taxon>Glomeromycotina</taxon>
        <taxon>Glomeromycetes</taxon>
        <taxon>Archaeosporales</taxon>
        <taxon>Ambisporaceae</taxon>
        <taxon>Ambispora</taxon>
    </lineage>
</organism>
<name>A0A9N9I9I9_9GLOM</name>
<protein>
    <submittedName>
        <fullName evidence="1">602_t:CDS:1</fullName>
    </submittedName>
</protein>
<accession>A0A9N9I9I9</accession>
<evidence type="ECO:0000313" key="1">
    <source>
        <dbReference type="EMBL" id="CAG8726375.1"/>
    </source>
</evidence>
<proteinExistence type="predicted"/>
<keyword evidence="2" id="KW-1185">Reference proteome</keyword>
<reference evidence="1" key="1">
    <citation type="submission" date="2021-06" db="EMBL/GenBank/DDBJ databases">
        <authorList>
            <person name="Kallberg Y."/>
            <person name="Tangrot J."/>
            <person name="Rosling A."/>
        </authorList>
    </citation>
    <scope>NUCLEOTIDE SEQUENCE</scope>
    <source>
        <strain evidence="1">FL130A</strain>
    </source>
</reference>
<feature type="non-terminal residue" evidence="1">
    <location>
        <position position="77"/>
    </location>
</feature>
<evidence type="ECO:0000313" key="2">
    <source>
        <dbReference type="Proteomes" id="UP000789508"/>
    </source>
</evidence>
<gene>
    <name evidence="1" type="ORF">ALEPTO_LOCUS12454</name>
</gene>
<dbReference type="Proteomes" id="UP000789508">
    <property type="component" value="Unassembled WGS sequence"/>
</dbReference>